<dbReference type="InterPro" id="IPR050571">
    <property type="entry name" value="Class-IV_PLP-Dep_Aminotrnsfr"/>
</dbReference>
<sequence>MKIAMWSGPRNLSTAMMYSFAARGDCAVIDEPFYAAYLHFTALNHPMREQILASQSTNPGKVAAVLSGPNPAQKPYFYQKHMCQHMIDGVPRDWMADAVNVFLIRHPARVAASFGAKYESPSLTDIGFIQQAELHDYCVSLGQNPVVIDSADIRRDPAQMLSKLCRAIGIPWTDKMLSWPKGGHPDDGAWAPHWYGAVHDSTGFAPAEGDLPALQGRLADLADLALPFYNELAERRIRLD</sequence>
<dbReference type="OrthoDB" id="272985at2"/>
<dbReference type="STRING" id="490829.SAMN05421850_105188"/>
<dbReference type="AlphaFoldDB" id="A0A1G8NFE3"/>
<evidence type="ECO:0000313" key="4">
    <source>
        <dbReference type="Proteomes" id="UP000199340"/>
    </source>
</evidence>
<keyword evidence="2" id="KW-0028">Amino-acid biosynthesis</keyword>
<dbReference type="GO" id="GO:0009082">
    <property type="term" value="P:branched-chain amino acid biosynthetic process"/>
    <property type="evidence" value="ECO:0007669"/>
    <property type="project" value="UniProtKB-KW"/>
</dbReference>
<gene>
    <name evidence="3" type="ORF">SAMN05421850_105188</name>
</gene>
<dbReference type="PANTHER" id="PTHR42743">
    <property type="entry name" value="AMINO-ACID AMINOTRANSFERASE"/>
    <property type="match status" value="1"/>
</dbReference>
<comment type="similarity">
    <text evidence="1">Belongs to the class-IV pyridoxal-phosphate-dependent aminotransferase family.</text>
</comment>
<evidence type="ECO:0000313" key="3">
    <source>
        <dbReference type="EMBL" id="SDI78979.1"/>
    </source>
</evidence>
<protein>
    <recommendedName>
        <fullName evidence="5">Branched-chain amino acid aminotransferase</fullName>
    </recommendedName>
</protein>
<organism evidence="3 4">
    <name type="scientific">Lutimaribacter saemankumensis</name>
    <dbReference type="NCBI Taxonomy" id="490829"/>
    <lineage>
        <taxon>Bacteria</taxon>
        <taxon>Pseudomonadati</taxon>
        <taxon>Pseudomonadota</taxon>
        <taxon>Alphaproteobacteria</taxon>
        <taxon>Rhodobacterales</taxon>
        <taxon>Roseobacteraceae</taxon>
        <taxon>Lutimaribacter</taxon>
    </lineage>
</organism>
<evidence type="ECO:0000256" key="1">
    <source>
        <dbReference type="ARBA" id="ARBA00009320"/>
    </source>
</evidence>
<reference evidence="3 4" key="1">
    <citation type="submission" date="2016-10" db="EMBL/GenBank/DDBJ databases">
        <authorList>
            <person name="de Groot N.N."/>
        </authorList>
    </citation>
    <scope>NUCLEOTIDE SEQUENCE [LARGE SCALE GENOMIC DNA]</scope>
    <source>
        <strain evidence="3 4">DSM 28010</strain>
    </source>
</reference>
<dbReference type="EMBL" id="FNEB01000005">
    <property type="protein sequence ID" value="SDI78979.1"/>
    <property type="molecule type" value="Genomic_DNA"/>
</dbReference>
<accession>A0A1G8NFE3</accession>
<dbReference type="PANTHER" id="PTHR42743:SF11">
    <property type="entry name" value="AMINODEOXYCHORISMATE LYASE"/>
    <property type="match status" value="1"/>
</dbReference>
<dbReference type="Gene3D" id="3.40.50.300">
    <property type="entry name" value="P-loop containing nucleotide triphosphate hydrolases"/>
    <property type="match status" value="1"/>
</dbReference>
<dbReference type="Proteomes" id="UP000199340">
    <property type="component" value="Unassembled WGS sequence"/>
</dbReference>
<dbReference type="RefSeq" id="WP_090028798.1">
    <property type="nucleotide sequence ID" value="NZ_FNEB01000005.1"/>
</dbReference>
<name>A0A1G8NFE3_9RHOB</name>
<dbReference type="Pfam" id="PF19798">
    <property type="entry name" value="Sulfotransfer_5"/>
    <property type="match status" value="1"/>
</dbReference>
<keyword evidence="4" id="KW-1185">Reference proteome</keyword>
<keyword evidence="2" id="KW-0100">Branched-chain amino acid biosynthesis</keyword>
<evidence type="ECO:0000256" key="2">
    <source>
        <dbReference type="ARBA" id="ARBA00023304"/>
    </source>
</evidence>
<dbReference type="SUPFAM" id="SSF52540">
    <property type="entry name" value="P-loop containing nucleoside triphosphate hydrolases"/>
    <property type="match status" value="1"/>
</dbReference>
<evidence type="ECO:0008006" key="5">
    <source>
        <dbReference type="Google" id="ProtNLM"/>
    </source>
</evidence>
<dbReference type="InterPro" id="IPR027417">
    <property type="entry name" value="P-loop_NTPase"/>
</dbReference>
<proteinExistence type="inferred from homology"/>